<name>A0ABP0X2L5_9BRYO</name>
<sequence>MRSGRPPLRLKWAFVWDRTVLKYRERHAQNLVFRLLCTGPRQTLFGFSAAFRHRYMCVSSLVLRLPSTVNALRQHLGVRLRPSKQR</sequence>
<evidence type="ECO:0000313" key="2">
    <source>
        <dbReference type="Proteomes" id="UP001497444"/>
    </source>
</evidence>
<proteinExistence type="predicted"/>
<organism evidence="1 2">
    <name type="scientific">Sphagnum jensenii</name>
    <dbReference type="NCBI Taxonomy" id="128206"/>
    <lineage>
        <taxon>Eukaryota</taxon>
        <taxon>Viridiplantae</taxon>
        <taxon>Streptophyta</taxon>
        <taxon>Embryophyta</taxon>
        <taxon>Bryophyta</taxon>
        <taxon>Sphagnophytina</taxon>
        <taxon>Sphagnopsida</taxon>
        <taxon>Sphagnales</taxon>
        <taxon>Sphagnaceae</taxon>
        <taxon>Sphagnum</taxon>
    </lineage>
</organism>
<gene>
    <name evidence="1" type="ORF">CSSPJE1EN1_LOCUS17724</name>
</gene>
<accession>A0ABP0X2L5</accession>
<reference evidence="1" key="1">
    <citation type="submission" date="2024-02" db="EMBL/GenBank/DDBJ databases">
        <authorList>
            <consortium name="ELIXIR-Norway"/>
            <consortium name="Elixir Norway"/>
        </authorList>
    </citation>
    <scope>NUCLEOTIDE SEQUENCE</scope>
</reference>
<dbReference type="EMBL" id="OZ020099">
    <property type="protein sequence ID" value="CAK9272246.1"/>
    <property type="molecule type" value="Genomic_DNA"/>
</dbReference>
<keyword evidence="2" id="KW-1185">Reference proteome</keyword>
<evidence type="ECO:0000313" key="1">
    <source>
        <dbReference type="EMBL" id="CAK9272246.1"/>
    </source>
</evidence>
<dbReference type="Proteomes" id="UP001497444">
    <property type="component" value="Chromosome 4"/>
</dbReference>
<protein>
    <submittedName>
        <fullName evidence="1">Uncharacterized protein</fullName>
    </submittedName>
</protein>